<evidence type="ECO:0000313" key="1">
    <source>
        <dbReference type="EMBL" id="MEQ2284553.1"/>
    </source>
</evidence>
<comment type="caution">
    <text evidence="1">The sequence shown here is derived from an EMBL/GenBank/DDBJ whole genome shotgun (WGS) entry which is preliminary data.</text>
</comment>
<name>A0ABV0XT18_9TELE</name>
<sequence length="99" mass="11152">MSDTWGVNGDSEGEPADLDTEQQVAIFLQSNGIKLDLNNVEACHPLPRRRKGGRSALILRFMNWKLQTVLLKQQIILKGTNMFLKKHLKTLSSPENYGS</sequence>
<protein>
    <submittedName>
        <fullName evidence="1">Uncharacterized protein</fullName>
    </submittedName>
</protein>
<keyword evidence="2" id="KW-1185">Reference proteome</keyword>
<dbReference type="Proteomes" id="UP001469553">
    <property type="component" value="Unassembled WGS sequence"/>
</dbReference>
<gene>
    <name evidence="1" type="ORF">AMECASPLE_022902</name>
</gene>
<dbReference type="EMBL" id="JAHRIP010011476">
    <property type="protein sequence ID" value="MEQ2284553.1"/>
    <property type="molecule type" value="Genomic_DNA"/>
</dbReference>
<reference evidence="1 2" key="1">
    <citation type="submission" date="2021-06" db="EMBL/GenBank/DDBJ databases">
        <authorList>
            <person name="Palmer J.M."/>
        </authorList>
    </citation>
    <scope>NUCLEOTIDE SEQUENCE [LARGE SCALE GENOMIC DNA]</scope>
    <source>
        <strain evidence="1 2">AS_MEX2019</strain>
        <tissue evidence="1">Muscle</tissue>
    </source>
</reference>
<organism evidence="1 2">
    <name type="scientific">Ameca splendens</name>
    <dbReference type="NCBI Taxonomy" id="208324"/>
    <lineage>
        <taxon>Eukaryota</taxon>
        <taxon>Metazoa</taxon>
        <taxon>Chordata</taxon>
        <taxon>Craniata</taxon>
        <taxon>Vertebrata</taxon>
        <taxon>Euteleostomi</taxon>
        <taxon>Actinopterygii</taxon>
        <taxon>Neopterygii</taxon>
        <taxon>Teleostei</taxon>
        <taxon>Neoteleostei</taxon>
        <taxon>Acanthomorphata</taxon>
        <taxon>Ovalentaria</taxon>
        <taxon>Atherinomorphae</taxon>
        <taxon>Cyprinodontiformes</taxon>
        <taxon>Goodeidae</taxon>
        <taxon>Ameca</taxon>
    </lineage>
</organism>
<accession>A0ABV0XT18</accession>
<proteinExistence type="predicted"/>
<evidence type="ECO:0000313" key="2">
    <source>
        <dbReference type="Proteomes" id="UP001469553"/>
    </source>
</evidence>